<keyword evidence="1" id="KW-0472">Membrane</keyword>
<dbReference type="AlphaFoldDB" id="A0A7X2IWQ0"/>
<keyword evidence="1" id="KW-1133">Transmembrane helix</keyword>
<dbReference type="RefSeq" id="WP_154306181.1">
    <property type="nucleotide sequence ID" value="NZ_WKKI01000002.1"/>
</dbReference>
<proteinExistence type="predicted"/>
<sequence>MKRRTRNPVMVIVCLVLFGLVAYFSYTILIPNTAKEEQLEGFQKKRLC</sequence>
<reference evidence="2 3" key="1">
    <citation type="submission" date="2019-11" db="EMBL/GenBank/DDBJ databases">
        <title>Bacillus lacus genome.</title>
        <authorList>
            <person name="Allen C.J."/>
            <person name="Newman J.D."/>
        </authorList>
    </citation>
    <scope>NUCLEOTIDE SEQUENCE [LARGE SCALE GENOMIC DNA]</scope>
    <source>
        <strain evidence="2 3">KCTC 33946</strain>
    </source>
</reference>
<evidence type="ECO:0000313" key="2">
    <source>
        <dbReference type="EMBL" id="MRX71066.1"/>
    </source>
</evidence>
<keyword evidence="1" id="KW-0812">Transmembrane</keyword>
<dbReference type="EMBL" id="WKKI01000002">
    <property type="protein sequence ID" value="MRX71066.1"/>
    <property type="molecule type" value="Genomic_DNA"/>
</dbReference>
<gene>
    <name evidence="2" type="ORF">GJU40_02635</name>
</gene>
<name>A0A7X2IWQ0_9BACI</name>
<protein>
    <submittedName>
        <fullName evidence="2">Uncharacterized protein</fullName>
    </submittedName>
</protein>
<dbReference type="Proteomes" id="UP000448867">
    <property type="component" value="Unassembled WGS sequence"/>
</dbReference>
<accession>A0A7X2IWQ0</accession>
<feature type="transmembrane region" description="Helical" evidence="1">
    <location>
        <begin position="9"/>
        <end position="29"/>
    </location>
</feature>
<organism evidence="2 3">
    <name type="scientific">Metabacillus lacus</name>
    <dbReference type="NCBI Taxonomy" id="1983721"/>
    <lineage>
        <taxon>Bacteria</taxon>
        <taxon>Bacillati</taxon>
        <taxon>Bacillota</taxon>
        <taxon>Bacilli</taxon>
        <taxon>Bacillales</taxon>
        <taxon>Bacillaceae</taxon>
        <taxon>Metabacillus</taxon>
    </lineage>
</organism>
<comment type="caution">
    <text evidence="2">The sequence shown here is derived from an EMBL/GenBank/DDBJ whole genome shotgun (WGS) entry which is preliminary data.</text>
</comment>
<keyword evidence="3" id="KW-1185">Reference proteome</keyword>
<evidence type="ECO:0000313" key="3">
    <source>
        <dbReference type="Proteomes" id="UP000448867"/>
    </source>
</evidence>
<evidence type="ECO:0000256" key="1">
    <source>
        <dbReference type="SAM" id="Phobius"/>
    </source>
</evidence>